<dbReference type="InterPro" id="IPR003313">
    <property type="entry name" value="AraC-bd"/>
</dbReference>
<dbReference type="RefSeq" id="WP_042205895.1">
    <property type="nucleotide sequence ID" value="NZ_CP009288.1"/>
</dbReference>
<feature type="domain" description="HTH araC/xylS-type" evidence="4">
    <location>
        <begin position="195"/>
        <end position="296"/>
    </location>
</feature>
<dbReference type="PANTHER" id="PTHR43280:SF2">
    <property type="entry name" value="HTH-TYPE TRANSCRIPTIONAL REGULATOR EXSA"/>
    <property type="match status" value="1"/>
</dbReference>
<evidence type="ECO:0000259" key="4">
    <source>
        <dbReference type="PROSITE" id="PS01124"/>
    </source>
</evidence>
<name>A0A089ISM7_PAEDU</name>
<dbReference type="Pfam" id="PF02311">
    <property type="entry name" value="AraC_binding"/>
    <property type="match status" value="1"/>
</dbReference>
<evidence type="ECO:0000313" key="5">
    <source>
        <dbReference type="EMBL" id="AIQ12024.1"/>
    </source>
</evidence>
<evidence type="ECO:0000256" key="1">
    <source>
        <dbReference type="ARBA" id="ARBA00023015"/>
    </source>
</evidence>
<dbReference type="SMART" id="SM00342">
    <property type="entry name" value="HTH_ARAC"/>
    <property type="match status" value="1"/>
</dbReference>
<dbReference type="AlphaFoldDB" id="A0A089ISM7"/>
<dbReference type="Gene3D" id="1.10.10.60">
    <property type="entry name" value="Homeodomain-like"/>
    <property type="match status" value="2"/>
</dbReference>
<reference evidence="5 6" key="1">
    <citation type="submission" date="2014-08" db="EMBL/GenBank/DDBJ databases">
        <title>Comparative genomics of the Paenibacillus odorifer group.</title>
        <authorList>
            <person name="den Bakker H.C."/>
            <person name="Tsai Y.-C."/>
            <person name="Martin N."/>
            <person name="Korlach J."/>
            <person name="Wiedmann M."/>
        </authorList>
    </citation>
    <scope>NUCLEOTIDE SEQUENCE [LARGE SCALE GENOMIC DNA]</scope>
    <source>
        <strain evidence="5 6">DSM 1735</strain>
    </source>
</reference>
<dbReference type="OrthoDB" id="625043at2"/>
<sequence length="300" mass="34506">MQERENFHSLKRETPYGEWSPGIHYAQFQNLQPCSFPERRLYDFELLYVRQGKLTTKMNGTRHVLTSGQLIFLSPGVYHQNSVATSPTKLLGIHFDFFGESRILREEDMVVNEEEVIPGKFAVEAVAAPFLPLSEDPVYSPPPECIHAMEQLVQEFTMRPPGYELVCRGLMLGILTSLLRTQSSRRLAKASVHGERIRALIEEIEAAPAQGWTNRSMAALMNLHEDHFSKLFRQIAGMPPGEYLRSIRHREARKLLRETDWTIETVGERVGYPDIHYFSRTFSSQEGISPRAYRKLSRIL</sequence>
<dbReference type="InterPro" id="IPR018060">
    <property type="entry name" value="HTH_AraC"/>
</dbReference>
<evidence type="ECO:0000313" key="6">
    <source>
        <dbReference type="Proteomes" id="UP000029409"/>
    </source>
</evidence>
<dbReference type="EMBL" id="CP009288">
    <property type="protein sequence ID" value="AIQ12024.1"/>
    <property type="molecule type" value="Genomic_DNA"/>
</dbReference>
<dbReference type="Pfam" id="PF12833">
    <property type="entry name" value="HTH_18"/>
    <property type="match status" value="1"/>
</dbReference>
<proteinExistence type="predicted"/>
<dbReference type="InterPro" id="IPR009057">
    <property type="entry name" value="Homeodomain-like_sf"/>
</dbReference>
<keyword evidence="3" id="KW-0804">Transcription</keyword>
<dbReference type="PROSITE" id="PS01124">
    <property type="entry name" value="HTH_ARAC_FAMILY_2"/>
    <property type="match status" value="1"/>
</dbReference>
<dbReference type="Proteomes" id="UP000029409">
    <property type="component" value="Chromosome"/>
</dbReference>
<dbReference type="eggNOG" id="COG2169">
    <property type="taxonomic scope" value="Bacteria"/>
</dbReference>
<protein>
    <submittedName>
        <fullName evidence="5">AraC family transcriptional regulator</fullName>
    </submittedName>
</protein>
<dbReference type="STRING" id="44251.PDUR_08840"/>
<evidence type="ECO:0000256" key="2">
    <source>
        <dbReference type="ARBA" id="ARBA00023125"/>
    </source>
</evidence>
<dbReference type="Gene3D" id="2.60.120.10">
    <property type="entry name" value="Jelly Rolls"/>
    <property type="match status" value="1"/>
</dbReference>
<dbReference type="GO" id="GO:0003700">
    <property type="term" value="F:DNA-binding transcription factor activity"/>
    <property type="evidence" value="ECO:0007669"/>
    <property type="project" value="InterPro"/>
</dbReference>
<evidence type="ECO:0000256" key="3">
    <source>
        <dbReference type="ARBA" id="ARBA00023163"/>
    </source>
</evidence>
<dbReference type="SUPFAM" id="SSF46689">
    <property type="entry name" value="Homeodomain-like"/>
    <property type="match status" value="2"/>
</dbReference>
<keyword evidence="6" id="KW-1185">Reference proteome</keyword>
<dbReference type="GO" id="GO:0043565">
    <property type="term" value="F:sequence-specific DNA binding"/>
    <property type="evidence" value="ECO:0007669"/>
    <property type="project" value="InterPro"/>
</dbReference>
<gene>
    <name evidence="5" type="ORF">PDUR_08840</name>
</gene>
<organism evidence="5 6">
    <name type="scientific">Paenibacillus durus</name>
    <name type="common">Paenibacillus azotofixans</name>
    <dbReference type="NCBI Taxonomy" id="44251"/>
    <lineage>
        <taxon>Bacteria</taxon>
        <taxon>Bacillati</taxon>
        <taxon>Bacillota</taxon>
        <taxon>Bacilli</taxon>
        <taxon>Bacillales</taxon>
        <taxon>Paenibacillaceae</taxon>
        <taxon>Paenibacillus</taxon>
    </lineage>
</organism>
<dbReference type="InterPro" id="IPR037923">
    <property type="entry name" value="HTH-like"/>
</dbReference>
<keyword evidence="1" id="KW-0805">Transcription regulation</keyword>
<accession>A0A089ISM7</accession>
<dbReference type="SUPFAM" id="SSF51215">
    <property type="entry name" value="Regulatory protein AraC"/>
    <property type="match status" value="1"/>
</dbReference>
<dbReference type="KEGG" id="pdu:PDUR_08840"/>
<keyword evidence="2" id="KW-0238">DNA-binding</keyword>
<dbReference type="InterPro" id="IPR014710">
    <property type="entry name" value="RmlC-like_jellyroll"/>
</dbReference>
<dbReference type="PANTHER" id="PTHR43280">
    <property type="entry name" value="ARAC-FAMILY TRANSCRIPTIONAL REGULATOR"/>
    <property type="match status" value="1"/>
</dbReference>